<evidence type="ECO:0000256" key="6">
    <source>
        <dbReference type="ARBA" id="ARBA00022777"/>
    </source>
</evidence>
<evidence type="ECO:0000256" key="4">
    <source>
        <dbReference type="ARBA" id="ARBA00022679"/>
    </source>
</evidence>
<dbReference type="Gene3D" id="3.40.50.300">
    <property type="entry name" value="P-loop containing nucleotide triphosphate hydrolases"/>
    <property type="match status" value="1"/>
</dbReference>
<keyword evidence="6 9" id="KW-0418">Kinase</keyword>
<evidence type="ECO:0000313" key="10">
    <source>
        <dbReference type="EMBL" id="MFC3204336.1"/>
    </source>
</evidence>
<keyword evidence="7 9" id="KW-0067">ATP-binding</keyword>
<dbReference type="Proteomes" id="UP001595477">
    <property type="component" value="Unassembled WGS sequence"/>
</dbReference>
<dbReference type="RefSeq" id="WP_123323348.1">
    <property type="nucleotide sequence ID" value="NZ_JBHRSX010000101.1"/>
</dbReference>
<evidence type="ECO:0000256" key="3">
    <source>
        <dbReference type="ARBA" id="ARBA00012054"/>
    </source>
</evidence>
<protein>
    <recommendedName>
        <fullName evidence="3 9">Gluconokinase</fullName>
        <ecNumber evidence="3 9">2.7.1.12</ecNumber>
    </recommendedName>
</protein>
<evidence type="ECO:0000256" key="7">
    <source>
        <dbReference type="ARBA" id="ARBA00022840"/>
    </source>
</evidence>
<sequence>MTAIDKNPAPCCIIVMGVSGSGKSTVGERLAEAASAAFIDGDDLHPPANIAKMSRGEALNDEDRAPWLKQIAATAEQHVTAGKTVVIVCSALKKQYRDIFRKHISRVNFVFLDGQFELIKRRMEARQAHFMKAEMLVSQFNTLERPAADEQDVYTVDIELPIEELVADIQHHLSLISPD</sequence>
<evidence type="ECO:0000256" key="5">
    <source>
        <dbReference type="ARBA" id="ARBA00022741"/>
    </source>
</evidence>
<comment type="similarity">
    <text evidence="2 9">Belongs to the gluconokinase GntK/GntV family.</text>
</comment>
<dbReference type="InterPro" id="IPR006001">
    <property type="entry name" value="Therm_gnt_kin"/>
</dbReference>
<dbReference type="InterPro" id="IPR027417">
    <property type="entry name" value="P-loop_NTPase"/>
</dbReference>
<dbReference type="PANTHER" id="PTHR43442:SF3">
    <property type="entry name" value="GLUCONOKINASE-RELATED"/>
    <property type="match status" value="1"/>
</dbReference>
<dbReference type="EMBL" id="JBHRSX010000101">
    <property type="protein sequence ID" value="MFC3204336.1"/>
    <property type="molecule type" value="Genomic_DNA"/>
</dbReference>
<evidence type="ECO:0000256" key="1">
    <source>
        <dbReference type="ARBA" id="ARBA00004761"/>
    </source>
</evidence>
<gene>
    <name evidence="10" type="ORF">ACFOEW_21240</name>
</gene>
<organism evidence="10 11">
    <name type="scientific">Alteromonas oceani</name>
    <dbReference type="NCBI Taxonomy" id="2071609"/>
    <lineage>
        <taxon>Bacteria</taxon>
        <taxon>Pseudomonadati</taxon>
        <taxon>Pseudomonadota</taxon>
        <taxon>Gammaproteobacteria</taxon>
        <taxon>Alteromonadales</taxon>
        <taxon>Alteromonadaceae</taxon>
        <taxon>Alteromonas/Salinimonas group</taxon>
        <taxon>Alteromonas</taxon>
    </lineage>
</organism>
<accession>A0ABV7K7M1</accession>
<evidence type="ECO:0000313" key="11">
    <source>
        <dbReference type="Proteomes" id="UP001595477"/>
    </source>
</evidence>
<dbReference type="SUPFAM" id="SSF52540">
    <property type="entry name" value="P-loop containing nucleoside triphosphate hydrolases"/>
    <property type="match status" value="1"/>
</dbReference>
<evidence type="ECO:0000256" key="9">
    <source>
        <dbReference type="RuleBase" id="RU363066"/>
    </source>
</evidence>
<comment type="caution">
    <text evidence="10">The sequence shown here is derived from an EMBL/GenBank/DDBJ whole genome shotgun (WGS) entry which is preliminary data.</text>
</comment>
<keyword evidence="4 9" id="KW-0808">Transferase</keyword>
<comment type="catalytic activity">
    <reaction evidence="8 9">
        <text>D-gluconate + ATP = 6-phospho-D-gluconate + ADP + H(+)</text>
        <dbReference type="Rhea" id="RHEA:19433"/>
        <dbReference type="ChEBI" id="CHEBI:15378"/>
        <dbReference type="ChEBI" id="CHEBI:18391"/>
        <dbReference type="ChEBI" id="CHEBI:30616"/>
        <dbReference type="ChEBI" id="CHEBI:58759"/>
        <dbReference type="ChEBI" id="CHEBI:456216"/>
        <dbReference type="EC" id="2.7.1.12"/>
    </reaction>
</comment>
<evidence type="ECO:0000256" key="2">
    <source>
        <dbReference type="ARBA" id="ARBA00008420"/>
    </source>
</evidence>
<evidence type="ECO:0000256" key="8">
    <source>
        <dbReference type="ARBA" id="ARBA00048090"/>
    </source>
</evidence>
<keyword evidence="5 9" id="KW-0547">Nucleotide-binding</keyword>
<dbReference type="CDD" id="cd02021">
    <property type="entry name" value="GntK"/>
    <property type="match status" value="1"/>
</dbReference>
<name>A0ABV7K7M1_9ALTE</name>
<dbReference type="PANTHER" id="PTHR43442">
    <property type="entry name" value="GLUCONOKINASE-RELATED"/>
    <property type="match status" value="1"/>
</dbReference>
<proteinExistence type="inferred from homology"/>
<dbReference type="EC" id="2.7.1.12" evidence="3 9"/>
<dbReference type="NCBIfam" id="TIGR01313">
    <property type="entry name" value="therm_gnt_kin"/>
    <property type="match status" value="1"/>
</dbReference>
<keyword evidence="11" id="KW-1185">Reference proteome</keyword>
<dbReference type="Pfam" id="PF13671">
    <property type="entry name" value="AAA_33"/>
    <property type="match status" value="1"/>
</dbReference>
<reference evidence="11" key="1">
    <citation type="journal article" date="2019" name="Int. J. Syst. Evol. Microbiol.">
        <title>The Global Catalogue of Microorganisms (GCM) 10K type strain sequencing project: providing services to taxonomists for standard genome sequencing and annotation.</title>
        <authorList>
            <consortium name="The Broad Institute Genomics Platform"/>
            <consortium name="The Broad Institute Genome Sequencing Center for Infectious Disease"/>
            <person name="Wu L."/>
            <person name="Ma J."/>
        </authorList>
    </citation>
    <scope>NUCLEOTIDE SEQUENCE [LARGE SCALE GENOMIC DNA]</scope>
    <source>
        <strain evidence="11">KCTC 52449</strain>
    </source>
</reference>
<comment type="pathway">
    <text evidence="1">Carbohydrate acid metabolism.</text>
</comment>